<organism evidence="1 2">
    <name type="scientific">Octopus vulgaris</name>
    <name type="common">Common octopus</name>
    <dbReference type="NCBI Taxonomy" id="6645"/>
    <lineage>
        <taxon>Eukaryota</taxon>
        <taxon>Metazoa</taxon>
        <taxon>Spiralia</taxon>
        <taxon>Lophotrochozoa</taxon>
        <taxon>Mollusca</taxon>
        <taxon>Cephalopoda</taxon>
        <taxon>Coleoidea</taxon>
        <taxon>Octopodiformes</taxon>
        <taxon>Octopoda</taxon>
        <taxon>Incirrata</taxon>
        <taxon>Octopodidae</taxon>
        <taxon>Octopus</taxon>
    </lineage>
</organism>
<dbReference type="Proteomes" id="UP001162480">
    <property type="component" value="Chromosome 4"/>
</dbReference>
<accession>A0AA36F3L3</accession>
<evidence type="ECO:0000313" key="2">
    <source>
        <dbReference type="Proteomes" id="UP001162480"/>
    </source>
</evidence>
<gene>
    <name evidence="1" type="ORF">OCTVUL_1B013474</name>
</gene>
<protein>
    <submittedName>
        <fullName evidence="1">Uncharacterized protein</fullName>
    </submittedName>
</protein>
<dbReference type="EMBL" id="OX597817">
    <property type="protein sequence ID" value="CAI9721298.1"/>
    <property type="molecule type" value="Genomic_DNA"/>
</dbReference>
<dbReference type="AlphaFoldDB" id="A0AA36F3L3"/>
<sequence length="147" mass="16179">MNMYGNKQLFTNAHNHCRAVISDTKSDNEQHIHDGISSQKVGSCDFWRIIKSVRGNSKSSIPPLFNGPEVMITSNDKAELFAQLSSSHSILDDSGRSLPDVFLKTDKLLHSCHVTTKFVAIVTRLDPCKATGPDGILVIVLQKCSPE</sequence>
<evidence type="ECO:0000313" key="1">
    <source>
        <dbReference type="EMBL" id="CAI9721298.1"/>
    </source>
</evidence>
<name>A0AA36F3L3_OCTVU</name>
<reference evidence="1" key="1">
    <citation type="submission" date="2023-08" db="EMBL/GenBank/DDBJ databases">
        <authorList>
            <person name="Alioto T."/>
            <person name="Alioto T."/>
            <person name="Gomez Garrido J."/>
        </authorList>
    </citation>
    <scope>NUCLEOTIDE SEQUENCE</scope>
</reference>
<proteinExistence type="predicted"/>
<keyword evidence="2" id="KW-1185">Reference proteome</keyword>